<evidence type="ECO:0000313" key="1">
    <source>
        <dbReference type="EMBL" id="KAF5340844.1"/>
    </source>
</evidence>
<accession>A0A8H5FL55</accession>
<name>A0A8H5FL55_9AGAR</name>
<dbReference type="AlphaFoldDB" id="A0A8H5FL55"/>
<evidence type="ECO:0000313" key="2">
    <source>
        <dbReference type="Proteomes" id="UP000559256"/>
    </source>
</evidence>
<dbReference type="OrthoDB" id="2851338at2759"/>
<comment type="caution">
    <text evidence="1">The sequence shown here is derived from an EMBL/GenBank/DDBJ whole genome shotgun (WGS) entry which is preliminary data.</text>
</comment>
<proteinExistence type="predicted"/>
<dbReference type="Proteomes" id="UP000559256">
    <property type="component" value="Unassembled WGS sequence"/>
</dbReference>
<organism evidence="1 2">
    <name type="scientific">Tetrapyrgos nigripes</name>
    <dbReference type="NCBI Taxonomy" id="182062"/>
    <lineage>
        <taxon>Eukaryota</taxon>
        <taxon>Fungi</taxon>
        <taxon>Dikarya</taxon>
        <taxon>Basidiomycota</taxon>
        <taxon>Agaricomycotina</taxon>
        <taxon>Agaricomycetes</taxon>
        <taxon>Agaricomycetidae</taxon>
        <taxon>Agaricales</taxon>
        <taxon>Marasmiineae</taxon>
        <taxon>Marasmiaceae</taxon>
        <taxon>Tetrapyrgos</taxon>
    </lineage>
</organism>
<sequence length="154" mass="17405">MIRIPSHINPTPVSTQTVLLALEAALVKRLGILNRRTCETYINRELGKSSLASSLRSENPTRYLVTHGIIWDGDAERENVAGEWVETSVTELKKTEGWVRTRTFRVIDSLKMRLGVPEGPEPQKVHIYFAGLELLTPEGAESYTQHVGHFYLFT</sequence>
<gene>
    <name evidence="1" type="ORF">D9758_016595</name>
</gene>
<keyword evidence="2" id="KW-1185">Reference proteome</keyword>
<reference evidence="1 2" key="1">
    <citation type="journal article" date="2020" name="ISME J.">
        <title>Uncovering the hidden diversity of litter-decomposition mechanisms in mushroom-forming fungi.</title>
        <authorList>
            <person name="Floudas D."/>
            <person name="Bentzer J."/>
            <person name="Ahren D."/>
            <person name="Johansson T."/>
            <person name="Persson P."/>
            <person name="Tunlid A."/>
        </authorList>
    </citation>
    <scope>NUCLEOTIDE SEQUENCE [LARGE SCALE GENOMIC DNA]</scope>
    <source>
        <strain evidence="1 2">CBS 291.85</strain>
    </source>
</reference>
<dbReference type="EMBL" id="JAACJM010000171">
    <property type="protein sequence ID" value="KAF5340844.1"/>
    <property type="molecule type" value="Genomic_DNA"/>
</dbReference>
<protein>
    <submittedName>
        <fullName evidence="1">Uncharacterized protein</fullName>
    </submittedName>
</protein>